<reference evidence="1 2" key="1">
    <citation type="submission" date="2023-01" db="EMBL/GenBank/DDBJ databases">
        <title>Analysis of 21 Apiospora genomes using comparative genomics revels a genus with tremendous synthesis potential of carbohydrate active enzymes and secondary metabolites.</title>
        <authorList>
            <person name="Sorensen T."/>
        </authorList>
    </citation>
    <scope>NUCLEOTIDE SEQUENCE [LARGE SCALE GENOMIC DNA]</scope>
    <source>
        <strain evidence="1 2">CBS 117206</strain>
    </source>
</reference>
<gene>
    <name evidence="1" type="ORF">PG999_003176</name>
</gene>
<sequence length="164" mass="19115">MGANEIPQYIIESVDDNVMACSEIVSIDPHGNSNWTRSAEIQTELDGESRSYFLKATNFRSSRVMNHSEYESLKAMHDDVPVDIGVWGHPRQKTGMTFVNKYHTHYPKSAPEEDSYGRITLYYLLVRYMTELEHRYPDSYEEWAKSRNEPAYPPKVDLGLKWPY</sequence>
<keyword evidence="2" id="KW-1185">Reference proteome</keyword>
<dbReference type="AlphaFoldDB" id="A0AAW0RAH9"/>
<dbReference type="Proteomes" id="UP001392437">
    <property type="component" value="Unassembled WGS sequence"/>
</dbReference>
<evidence type="ECO:0000313" key="1">
    <source>
        <dbReference type="EMBL" id="KAK8130796.1"/>
    </source>
</evidence>
<accession>A0AAW0RAH9</accession>
<organism evidence="1 2">
    <name type="scientific">Apiospora kogelbergensis</name>
    <dbReference type="NCBI Taxonomy" id="1337665"/>
    <lineage>
        <taxon>Eukaryota</taxon>
        <taxon>Fungi</taxon>
        <taxon>Dikarya</taxon>
        <taxon>Ascomycota</taxon>
        <taxon>Pezizomycotina</taxon>
        <taxon>Sordariomycetes</taxon>
        <taxon>Xylariomycetidae</taxon>
        <taxon>Amphisphaeriales</taxon>
        <taxon>Apiosporaceae</taxon>
        <taxon>Apiospora</taxon>
    </lineage>
</organism>
<dbReference type="EMBL" id="JAQQWP010000002">
    <property type="protein sequence ID" value="KAK8130796.1"/>
    <property type="molecule type" value="Genomic_DNA"/>
</dbReference>
<proteinExistence type="predicted"/>
<evidence type="ECO:0000313" key="2">
    <source>
        <dbReference type="Proteomes" id="UP001392437"/>
    </source>
</evidence>
<protein>
    <submittedName>
        <fullName evidence="1">Uncharacterized protein</fullName>
    </submittedName>
</protein>
<comment type="caution">
    <text evidence="1">The sequence shown here is derived from an EMBL/GenBank/DDBJ whole genome shotgun (WGS) entry which is preliminary data.</text>
</comment>
<name>A0AAW0RAH9_9PEZI</name>